<dbReference type="Proteomes" id="UP001054252">
    <property type="component" value="Unassembled WGS sequence"/>
</dbReference>
<dbReference type="PROSITE" id="PS51375">
    <property type="entry name" value="PPR"/>
    <property type="match status" value="5"/>
</dbReference>
<dbReference type="InterPro" id="IPR046960">
    <property type="entry name" value="PPR_At4g14850-like_plant"/>
</dbReference>
<dbReference type="FunFam" id="1.25.40.10:FF:001811">
    <property type="entry name" value="Putative pentatricopeptide repeat-containing protein At1g64310"/>
    <property type="match status" value="1"/>
</dbReference>
<evidence type="ECO:0000313" key="4">
    <source>
        <dbReference type="Proteomes" id="UP001054252"/>
    </source>
</evidence>
<dbReference type="Gene3D" id="1.25.40.10">
    <property type="entry name" value="Tetratricopeptide repeat domain"/>
    <property type="match status" value="5"/>
</dbReference>
<evidence type="ECO:0000256" key="1">
    <source>
        <dbReference type="ARBA" id="ARBA00022737"/>
    </source>
</evidence>
<organism evidence="3 4">
    <name type="scientific">Rubroshorea leprosula</name>
    <dbReference type="NCBI Taxonomy" id="152421"/>
    <lineage>
        <taxon>Eukaryota</taxon>
        <taxon>Viridiplantae</taxon>
        <taxon>Streptophyta</taxon>
        <taxon>Embryophyta</taxon>
        <taxon>Tracheophyta</taxon>
        <taxon>Spermatophyta</taxon>
        <taxon>Magnoliopsida</taxon>
        <taxon>eudicotyledons</taxon>
        <taxon>Gunneridae</taxon>
        <taxon>Pentapetalae</taxon>
        <taxon>rosids</taxon>
        <taxon>malvids</taxon>
        <taxon>Malvales</taxon>
        <taxon>Dipterocarpaceae</taxon>
        <taxon>Rubroshorea</taxon>
    </lineage>
</organism>
<feature type="repeat" description="PPR" evidence="2">
    <location>
        <begin position="270"/>
        <end position="304"/>
    </location>
</feature>
<dbReference type="InterPro" id="IPR002885">
    <property type="entry name" value="PPR_rpt"/>
</dbReference>
<dbReference type="GO" id="GO:0009451">
    <property type="term" value="P:RNA modification"/>
    <property type="evidence" value="ECO:0007669"/>
    <property type="project" value="InterPro"/>
</dbReference>
<dbReference type="InterPro" id="IPR046848">
    <property type="entry name" value="E_motif"/>
</dbReference>
<dbReference type="InterPro" id="IPR011990">
    <property type="entry name" value="TPR-like_helical_dom_sf"/>
</dbReference>
<dbReference type="AlphaFoldDB" id="A0AAV5HVM2"/>
<dbReference type="Pfam" id="PF01535">
    <property type="entry name" value="PPR"/>
    <property type="match status" value="3"/>
</dbReference>
<reference evidence="3 4" key="1">
    <citation type="journal article" date="2021" name="Commun. Biol.">
        <title>The genome of Shorea leprosula (Dipterocarpaceae) highlights the ecological relevance of drought in aseasonal tropical rainforests.</title>
        <authorList>
            <person name="Ng K.K.S."/>
            <person name="Kobayashi M.J."/>
            <person name="Fawcett J.A."/>
            <person name="Hatakeyama M."/>
            <person name="Paape T."/>
            <person name="Ng C.H."/>
            <person name="Ang C.C."/>
            <person name="Tnah L.H."/>
            <person name="Lee C.T."/>
            <person name="Nishiyama T."/>
            <person name="Sese J."/>
            <person name="O'Brien M.J."/>
            <person name="Copetti D."/>
            <person name="Mohd Noor M.I."/>
            <person name="Ong R.C."/>
            <person name="Putra M."/>
            <person name="Sireger I.Z."/>
            <person name="Indrioko S."/>
            <person name="Kosugi Y."/>
            <person name="Izuno A."/>
            <person name="Isagi Y."/>
            <person name="Lee S.L."/>
            <person name="Shimizu K.K."/>
        </authorList>
    </citation>
    <scope>NUCLEOTIDE SEQUENCE [LARGE SCALE GENOMIC DNA]</scope>
    <source>
        <strain evidence="3">214</strain>
    </source>
</reference>
<dbReference type="FunFam" id="1.25.40.10:FF:000090">
    <property type="entry name" value="Pentatricopeptide repeat-containing protein, chloroplastic"/>
    <property type="match status" value="1"/>
</dbReference>
<keyword evidence="4" id="KW-1185">Reference proteome</keyword>
<dbReference type="GO" id="GO:0003723">
    <property type="term" value="F:RNA binding"/>
    <property type="evidence" value="ECO:0007669"/>
    <property type="project" value="InterPro"/>
</dbReference>
<dbReference type="FunFam" id="1.25.40.10:FF:000351">
    <property type="entry name" value="Pentatricopeptide repeat-containing protein"/>
    <property type="match status" value="1"/>
</dbReference>
<keyword evidence="1" id="KW-0677">Repeat</keyword>
<evidence type="ECO:0008006" key="5">
    <source>
        <dbReference type="Google" id="ProtNLM"/>
    </source>
</evidence>
<accession>A0AAV5HVM2</accession>
<proteinExistence type="predicted"/>
<dbReference type="Pfam" id="PF13041">
    <property type="entry name" value="PPR_2"/>
    <property type="match status" value="2"/>
</dbReference>
<evidence type="ECO:0000313" key="3">
    <source>
        <dbReference type="EMBL" id="GKU89579.1"/>
    </source>
</evidence>
<name>A0AAV5HVM2_9ROSI</name>
<dbReference type="PANTHER" id="PTHR47926:SF347">
    <property type="entry name" value="PENTATRICOPEPTIDE REPEAT-CONTAINING PROTEIN"/>
    <property type="match status" value="1"/>
</dbReference>
<feature type="repeat" description="PPR" evidence="2">
    <location>
        <begin position="371"/>
        <end position="405"/>
    </location>
</feature>
<gene>
    <name evidence="3" type="ORF">SLEP1_g3703</name>
</gene>
<dbReference type="Pfam" id="PF20431">
    <property type="entry name" value="E_motif"/>
    <property type="match status" value="1"/>
</dbReference>
<protein>
    <recommendedName>
        <fullName evidence="5">Pentatricopeptide repeat-containing protein</fullName>
    </recommendedName>
</protein>
<dbReference type="NCBIfam" id="TIGR00756">
    <property type="entry name" value="PPR"/>
    <property type="match status" value="3"/>
</dbReference>
<evidence type="ECO:0000256" key="2">
    <source>
        <dbReference type="PROSITE-ProRule" id="PRU00708"/>
    </source>
</evidence>
<dbReference type="EMBL" id="BPVZ01000003">
    <property type="protein sequence ID" value="GKU89579.1"/>
    <property type="molecule type" value="Genomic_DNA"/>
</dbReference>
<sequence>MVFKFHSLLSEISKHHQTILNTKQLHALIAKTHLSADPFFATKIVRFYAVNDDLSSARNLFDETPQRSIFLWNSIIRAYAKAHKFNNALSLCRRMLRSETKPDKFTYACVIRLCYENFDVETIRLVHGKVIVSGLRLDSFCGSALVTGYSKLGLVGEASKVFYGIPEKDLVLWNSFISGCGHSGLWYEGLQLFHWMRQIGKQPDGYTLVGLISVLVDSSLLRVGQAAHAFCLKSGFASNPHVSSSLVSMYSRCKSIDSANAVFNSLPQPDLVSSSALITGCSQSGDYKKAMFFFRKLTMEGKKIDSILVSSILASAAQSANVWAGREIHGYVLRHGLEFNVMVSSTLMDLYFKCGFMVLGIRVFESMPERNVISYNSLISGLGLNGLASEAFKLFHEMLEKGLKPDDSTFSALLSVCCHRGLVDAGREIFRRMKYEFSIQARTEHYVYMVKLLGMAAELDEAYDLVSSLPKPVNSGIWGALLSCCDMHGDFELAEIVAQQLFENQPEKGAYRVSLSNIYAGKGRWDDVQKLRDDITELQVRKVPGVSWIGI</sequence>
<comment type="caution">
    <text evidence="3">The sequence shown here is derived from an EMBL/GenBank/DDBJ whole genome shotgun (WGS) entry which is preliminary data.</text>
</comment>
<dbReference type="PANTHER" id="PTHR47926">
    <property type="entry name" value="PENTATRICOPEPTIDE REPEAT-CONTAINING PROTEIN"/>
    <property type="match status" value="1"/>
</dbReference>
<feature type="repeat" description="PPR" evidence="2">
    <location>
        <begin position="406"/>
        <end position="436"/>
    </location>
</feature>
<feature type="repeat" description="PPR" evidence="2">
    <location>
        <begin position="68"/>
        <end position="102"/>
    </location>
</feature>
<feature type="repeat" description="PPR" evidence="2">
    <location>
        <begin position="169"/>
        <end position="203"/>
    </location>
</feature>